<feature type="region of interest" description="Disordered" evidence="1">
    <location>
        <begin position="1"/>
        <end position="90"/>
    </location>
</feature>
<dbReference type="STRING" id="1314800.A0A1B7MS31"/>
<evidence type="ECO:0000313" key="3">
    <source>
        <dbReference type="EMBL" id="OAX35370.1"/>
    </source>
</evidence>
<dbReference type="Proteomes" id="UP000092154">
    <property type="component" value="Unassembled WGS sequence"/>
</dbReference>
<dbReference type="PANTHER" id="PTHR36452">
    <property type="entry name" value="CHROMOSOME 12, WHOLE GENOME SHOTGUN SEQUENCE"/>
    <property type="match status" value="1"/>
</dbReference>
<dbReference type="InterPro" id="IPR044861">
    <property type="entry name" value="IPNS-like_FE2OG_OXY"/>
</dbReference>
<sequence>MQSSKPAMKLKHHKPHSEESDPESLHSDALDDPPPKKRTHSSRSKSTSSSKPKPNRRKRDVNKADIEKEEYQEGESDVDLKDGQAPLVTTANGSSYVHEPVYRRTEDEFKEFIEEFTNMLTEVDSQIPPLPPKDVIHRIYRDIRLLPVTSFREPAILKSCPFKAQDETSNVRVLPDPIQPPKRKRGKCGVNKADIEKKEENEERSDCPTIKRVLSPLDFHDGPFYVLPSSIRNNLLHSNPTAKTPYTILSSGKAFTTHFGPRRSHPHEECQRVFGHEDELKVAMTLEGLKLNVENPDGSGNFVPVPPIPGTVIFNIGDSLTRWSNDTLKSTLHRVRASSERWDGNDQGTLLDPISCLRAEIFWLIACQAVR</sequence>
<protein>
    <recommendedName>
        <fullName evidence="2">Isopenicillin N synthase-like Fe(2+) 2OG dioxygenase domain-containing protein</fullName>
    </recommendedName>
</protein>
<accession>A0A1B7MS31</accession>
<organism evidence="3 4">
    <name type="scientific">Rhizopogon vinicolor AM-OR11-026</name>
    <dbReference type="NCBI Taxonomy" id="1314800"/>
    <lineage>
        <taxon>Eukaryota</taxon>
        <taxon>Fungi</taxon>
        <taxon>Dikarya</taxon>
        <taxon>Basidiomycota</taxon>
        <taxon>Agaricomycotina</taxon>
        <taxon>Agaricomycetes</taxon>
        <taxon>Agaricomycetidae</taxon>
        <taxon>Boletales</taxon>
        <taxon>Suillineae</taxon>
        <taxon>Rhizopogonaceae</taxon>
        <taxon>Rhizopogon</taxon>
    </lineage>
</organism>
<feature type="domain" description="Isopenicillin N synthase-like Fe(2+) 2OG dioxygenase" evidence="2">
    <location>
        <begin position="296"/>
        <end position="342"/>
    </location>
</feature>
<keyword evidence="4" id="KW-1185">Reference proteome</keyword>
<dbReference type="Gene3D" id="2.60.120.330">
    <property type="entry name" value="B-lactam Antibiotic, Isopenicillin N Synthase, Chain"/>
    <property type="match status" value="1"/>
</dbReference>
<dbReference type="Pfam" id="PF09365">
    <property type="entry name" value="DUF2461"/>
    <property type="match status" value="1"/>
</dbReference>
<dbReference type="InParanoid" id="A0A1B7MS31"/>
<dbReference type="SUPFAM" id="SSF51197">
    <property type="entry name" value="Clavaminate synthase-like"/>
    <property type="match status" value="1"/>
</dbReference>
<feature type="compositionally biased region" description="Basic and acidic residues" evidence="1">
    <location>
        <begin position="61"/>
        <end position="71"/>
    </location>
</feature>
<feature type="compositionally biased region" description="Basic and acidic residues" evidence="1">
    <location>
        <begin position="16"/>
        <end position="35"/>
    </location>
</feature>
<name>A0A1B7MS31_9AGAM</name>
<dbReference type="InterPro" id="IPR012808">
    <property type="entry name" value="CHP02453"/>
</dbReference>
<dbReference type="EMBL" id="KV448507">
    <property type="protein sequence ID" value="OAX35370.1"/>
    <property type="molecule type" value="Genomic_DNA"/>
</dbReference>
<reference evidence="3 4" key="1">
    <citation type="submission" date="2016-06" db="EMBL/GenBank/DDBJ databases">
        <title>Comparative genomics of the ectomycorrhizal sister species Rhizopogon vinicolor and Rhizopogon vesiculosus (Basidiomycota: Boletales) reveals a divergence of the mating type B locus.</title>
        <authorList>
            <consortium name="DOE Joint Genome Institute"/>
            <person name="Mujic A.B."/>
            <person name="Kuo A."/>
            <person name="Tritt A."/>
            <person name="Lipzen A."/>
            <person name="Chen C."/>
            <person name="Johnson J."/>
            <person name="Sharma A."/>
            <person name="Barry K."/>
            <person name="Grigoriev I.V."/>
            <person name="Spatafora J.W."/>
        </authorList>
    </citation>
    <scope>NUCLEOTIDE SEQUENCE [LARGE SCALE GENOMIC DNA]</scope>
    <source>
        <strain evidence="3 4">AM-OR11-026</strain>
    </source>
</reference>
<dbReference type="Pfam" id="PF03171">
    <property type="entry name" value="2OG-FeII_Oxy"/>
    <property type="match status" value="1"/>
</dbReference>
<dbReference type="InterPro" id="IPR027443">
    <property type="entry name" value="IPNS-like_sf"/>
</dbReference>
<dbReference type="PANTHER" id="PTHR36452:SF1">
    <property type="entry name" value="DUF2461 DOMAIN-CONTAINING PROTEIN"/>
    <property type="match status" value="1"/>
</dbReference>
<evidence type="ECO:0000259" key="2">
    <source>
        <dbReference type="Pfam" id="PF03171"/>
    </source>
</evidence>
<dbReference type="OrthoDB" id="2537769at2759"/>
<dbReference type="AlphaFoldDB" id="A0A1B7MS31"/>
<proteinExistence type="predicted"/>
<gene>
    <name evidence="3" type="ORF">K503DRAFT_785136</name>
</gene>
<evidence type="ECO:0000256" key="1">
    <source>
        <dbReference type="SAM" id="MobiDB-lite"/>
    </source>
</evidence>
<evidence type="ECO:0000313" key="4">
    <source>
        <dbReference type="Proteomes" id="UP000092154"/>
    </source>
</evidence>